<comment type="caution">
    <text evidence="2">The sequence shown here is derived from an EMBL/GenBank/DDBJ whole genome shotgun (WGS) entry which is preliminary data.</text>
</comment>
<dbReference type="EMBL" id="VSRR010038308">
    <property type="protein sequence ID" value="MPC74138.1"/>
    <property type="molecule type" value="Genomic_DNA"/>
</dbReference>
<gene>
    <name evidence="2" type="ORF">E2C01_068487</name>
</gene>
<evidence type="ECO:0000313" key="3">
    <source>
        <dbReference type="Proteomes" id="UP000324222"/>
    </source>
</evidence>
<keyword evidence="3" id="KW-1185">Reference proteome</keyword>
<evidence type="ECO:0000313" key="2">
    <source>
        <dbReference type="EMBL" id="MPC74138.1"/>
    </source>
</evidence>
<protein>
    <submittedName>
        <fullName evidence="2">Uncharacterized protein</fullName>
    </submittedName>
</protein>
<evidence type="ECO:0000256" key="1">
    <source>
        <dbReference type="SAM" id="MobiDB-lite"/>
    </source>
</evidence>
<dbReference type="Proteomes" id="UP000324222">
    <property type="component" value="Unassembled WGS sequence"/>
</dbReference>
<proteinExistence type="predicted"/>
<name>A0A5B7HZK0_PORTR</name>
<feature type="region of interest" description="Disordered" evidence="1">
    <location>
        <begin position="32"/>
        <end position="64"/>
    </location>
</feature>
<accession>A0A5B7HZK0</accession>
<feature type="compositionally biased region" description="Basic and acidic residues" evidence="1">
    <location>
        <begin position="193"/>
        <end position="240"/>
    </location>
</feature>
<dbReference type="AlphaFoldDB" id="A0A5B7HZK0"/>
<reference evidence="2 3" key="1">
    <citation type="submission" date="2019-05" db="EMBL/GenBank/DDBJ databases">
        <title>Another draft genome of Portunus trituberculatus and its Hox gene families provides insights of decapod evolution.</title>
        <authorList>
            <person name="Jeong J.-H."/>
            <person name="Song I."/>
            <person name="Kim S."/>
            <person name="Choi T."/>
            <person name="Kim D."/>
            <person name="Ryu S."/>
            <person name="Kim W."/>
        </authorList>
    </citation>
    <scope>NUCLEOTIDE SEQUENCE [LARGE SCALE GENOMIC DNA]</scope>
    <source>
        <tissue evidence="2">Muscle</tissue>
    </source>
</reference>
<organism evidence="2 3">
    <name type="scientific">Portunus trituberculatus</name>
    <name type="common">Swimming crab</name>
    <name type="synonym">Neptunus trituberculatus</name>
    <dbReference type="NCBI Taxonomy" id="210409"/>
    <lineage>
        <taxon>Eukaryota</taxon>
        <taxon>Metazoa</taxon>
        <taxon>Ecdysozoa</taxon>
        <taxon>Arthropoda</taxon>
        <taxon>Crustacea</taxon>
        <taxon>Multicrustacea</taxon>
        <taxon>Malacostraca</taxon>
        <taxon>Eumalacostraca</taxon>
        <taxon>Eucarida</taxon>
        <taxon>Decapoda</taxon>
        <taxon>Pleocyemata</taxon>
        <taxon>Brachyura</taxon>
        <taxon>Eubrachyura</taxon>
        <taxon>Portunoidea</taxon>
        <taxon>Portunidae</taxon>
        <taxon>Portuninae</taxon>
        <taxon>Portunus</taxon>
    </lineage>
</organism>
<sequence length="246" mass="26276">MLAFCFAGSAVPIEAHQMLGRAGKWVGVGDWSVGRRRPPPASRPLLYSQASRRPPPCPDTTSGTHLGLGRGSCVQKLGLEGRCLLEARPRPARDESGDPCPILRIVPPTAHSARLLLAPLPRCTQPSSSLRTLSLPSTTLEVPLLPNPPLTLALHPPVAGPPRLWPLGASGGRRAAGGDTHSCKQTPVLANKLRQETPPEKETEPRGREAGRHNSARREEGETGRGGDGKMARKERDMEIIVKSGA</sequence>
<feature type="region of interest" description="Disordered" evidence="1">
    <location>
        <begin position="192"/>
        <end position="246"/>
    </location>
</feature>